<dbReference type="AlphaFoldDB" id="A0A8H3L1D5"/>
<proteinExistence type="predicted"/>
<comment type="caution">
    <text evidence="1">The sequence shown here is derived from an EMBL/GenBank/DDBJ whole genome shotgun (WGS) entry which is preliminary data.</text>
</comment>
<dbReference type="EMBL" id="BLAL01000032">
    <property type="protein sequence ID" value="GES77698.1"/>
    <property type="molecule type" value="Genomic_DNA"/>
</dbReference>
<protein>
    <submittedName>
        <fullName evidence="1">Uncharacterized protein</fullName>
    </submittedName>
</protein>
<organism evidence="1 2">
    <name type="scientific">Rhizophagus clarus</name>
    <dbReference type="NCBI Taxonomy" id="94130"/>
    <lineage>
        <taxon>Eukaryota</taxon>
        <taxon>Fungi</taxon>
        <taxon>Fungi incertae sedis</taxon>
        <taxon>Mucoromycota</taxon>
        <taxon>Glomeromycotina</taxon>
        <taxon>Glomeromycetes</taxon>
        <taxon>Glomerales</taxon>
        <taxon>Glomeraceae</taxon>
        <taxon>Rhizophagus</taxon>
    </lineage>
</organism>
<reference evidence="1" key="1">
    <citation type="submission" date="2019-10" db="EMBL/GenBank/DDBJ databases">
        <title>Conservation and host-specific expression of non-tandemly repeated heterogenous ribosome RNA gene in arbuscular mycorrhizal fungi.</title>
        <authorList>
            <person name="Maeda T."/>
            <person name="Kobayashi Y."/>
            <person name="Nakagawa T."/>
            <person name="Ezawa T."/>
            <person name="Yamaguchi K."/>
            <person name="Bino T."/>
            <person name="Nishimoto Y."/>
            <person name="Shigenobu S."/>
            <person name="Kawaguchi M."/>
        </authorList>
    </citation>
    <scope>NUCLEOTIDE SEQUENCE</scope>
    <source>
        <strain evidence="1">HR1</strain>
    </source>
</reference>
<name>A0A8H3L1D5_9GLOM</name>
<dbReference type="Proteomes" id="UP000615446">
    <property type="component" value="Unassembled WGS sequence"/>
</dbReference>
<gene>
    <name evidence="1" type="ORF">RCL2_000504400</name>
</gene>
<sequence length="161" mass="18132">MRSLILPLKYKLTESRRDEKDEIRLEEKKLFNCLISFWKYILRLLILKDKILKELKGGEDEKLEENRESYKERFSISIGRGKGKRATSMSILLSMAECFSLIACISSIAYGWEKTVTGVEEDGKTLEVTIVGDGGGMEVTTSLVETKLGKRGLSDLVGGMT</sequence>
<evidence type="ECO:0000313" key="2">
    <source>
        <dbReference type="Proteomes" id="UP000615446"/>
    </source>
</evidence>
<evidence type="ECO:0000313" key="1">
    <source>
        <dbReference type="EMBL" id="GES77698.1"/>
    </source>
</evidence>
<accession>A0A8H3L1D5</accession>